<dbReference type="STRING" id="1666911.HLUCCA11_05190"/>
<dbReference type="Gene3D" id="2.60.40.2030">
    <property type="match status" value="2"/>
</dbReference>
<accession>A0A0P8A0V9</accession>
<sequence>MNFSVEGDIPEGGITVNLEGDVARIMQQFTVAQTRFDAETGNILYRFDNGFVNPDNGFVVGGILDRFSLEDGDPSETNSNEAAAGTGFLSNFSFTITEATASITIPVLDDLIEEPDQTFTYTLAEGEGYTVNSNASSGTFTVTDGVVGGIGPTVEISSTPGTLYESEPTAITINLRTRGEIPDEGVVVFVEGPPRAIAEFDVNATNPRLPEAETVVEGIVVAGGSIVGTNETAGGFFFRVTEEFSSISVPVFQDDVVEGDETLVFTLRDGENYQVREGRESFSVTINDTDTPPIVTLTSSSPTLLSESEGSVLELNFSAIGTIPESGTTVVLEITDPLLLGEQIGRPSGEGDNVGITIPRGSRTTINDDDGNFVKLLQRIVITEANATLRLPVVDDILKEEDASYTITLVDGEGYNIDAAAANTATFTVTDGEVPTELTSISLSSTPGTLYESEQTVLSLSLVASRQTPFPEEGGLVVFIDSDVPAALGEFDINGSARTGEVEGVVVSGGEIVGTDEDASGFFLRMDERNVNIRVPVFPDDIAEGTETFTFTLVPGEAYEGRDGSDSVTFAIEDAVEPPVVTLASSSPTLVSESEGSVLELNFSTTGTIPESGTTVVMEITDPNLFGEQITAPSGRGENINTGITISRGFRETITDEDGNFVKVLQRLTITEPNAVLRLPVIDDIFKEEDASYTITLVDGEGYNIDAAAANTATFTVTDGVIPETVPVVGINATPEALYESDQTVLTLSLNIEEGSVLPEDGLVVFIDSGSPGVLGEFAINGNARTGLVEGIVVTGGEIVGTDDDVSGFFFRLTDPTAIITVPVFQDEVVEGLETFTFNLVQGEAYDVSPTQGSITITIDDVRQDIIVGTEDGETIVGSDTSDYIQALGGNDTVAGGLGDDIIEGGDGDDILRGDRNDRSTQDGEPGGNDIIFGGAGNDRIGGKAGNDILSGDAGDDLIWGDDGDDIIMGGVGNDILVGDNFSGGSGSDLFVFGNGDGTDTILDFEVGIDRIGLVEGELTFADLTITQNGNDALLGITSSGETLAILKGVQASALEASSFEIVSIFSTPEEALLLM</sequence>
<keyword evidence="8" id="KW-0121">Carboxypeptidase</keyword>
<dbReference type="GO" id="GO:0005509">
    <property type="term" value="F:calcium ion binding"/>
    <property type="evidence" value="ECO:0007669"/>
    <property type="project" value="InterPro"/>
</dbReference>
<evidence type="ECO:0000313" key="9">
    <source>
        <dbReference type="Proteomes" id="UP000050465"/>
    </source>
</evidence>
<keyword evidence="4" id="KW-0677">Repeat</keyword>
<dbReference type="GO" id="GO:0016020">
    <property type="term" value="C:membrane"/>
    <property type="evidence" value="ECO:0007669"/>
    <property type="project" value="InterPro"/>
</dbReference>
<feature type="domain" description="Calx-beta" evidence="7">
    <location>
        <begin position="527"/>
        <end position="554"/>
    </location>
</feature>
<keyword evidence="5" id="KW-0106">Calcium</keyword>
<dbReference type="GO" id="GO:0007154">
    <property type="term" value="P:cell communication"/>
    <property type="evidence" value="ECO:0007669"/>
    <property type="project" value="InterPro"/>
</dbReference>
<keyword evidence="8" id="KW-0378">Hydrolase</keyword>
<dbReference type="PROSITE" id="PS00330">
    <property type="entry name" value="HEMOLYSIN_CALCIUM"/>
    <property type="match status" value="1"/>
</dbReference>
<evidence type="ECO:0000313" key="8">
    <source>
        <dbReference type="EMBL" id="KPQ36560.1"/>
    </source>
</evidence>
<dbReference type="PATRIC" id="fig|1666911.3.peg.3238"/>
<dbReference type="GO" id="GO:0005576">
    <property type="term" value="C:extracellular region"/>
    <property type="evidence" value="ECO:0007669"/>
    <property type="project" value="UniProtKB-SubCell"/>
</dbReference>
<dbReference type="Pfam" id="PF00353">
    <property type="entry name" value="HemolysinCabind"/>
    <property type="match status" value="2"/>
</dbReference>
<dbReference type="Gene3D" id="2.150.10.10">
    <property type="entry name" value="Serralysin-like metalloprotease, C-terminal"/>
    <property type="match status" value="2"/>
</dbReference>
<reference evidence="8 9" key="1">
    <citation type="submission" date="2015-09" db="EMBL/GenBank/DDBJ databases">
        <title>Identification and resolution of microdiversity through metagenomic sequencing of parallel consortia.</title>
        <authorList>
            <person name="Nelson W.C."/>
            <person name="Romine M.F."/>
            <person name="Lindemann S.R."/>
        </authorList>
    </citation>
    <scope>NUCLEOTIDE SEQUENCE [LARGE SCALE GENOMIC DNA]</scope>
    <source>
        <strain evidence="8">Ana</strain>
    </source>
</reference>
<keyword evidence="3" id="KW-0732">Signal</keyword>
<evidence type="ECO:0000256" key="5">
    <source>
        <dbReference type="ARBA" id="ARBA00022837"/>
    </source>
</evidence>
<dbReference type="InterPro" id="IPR003644">
    <property type="entry name" value="Calx_beta"/>
</dbReference>
<dbReference type="InterPro" id="IPR018511">
    <property type="entry name" value="Hemolysin-typ_Ca-bd_CS"/>
</dbReference>
<evidence type="ECO:0000256" key="6">
    <source>
        <dbReference type="SAM" id="MobiDB-lite"/>
    </source>
</evidence>
<feature type="domain" description="Calx-beta" evidence="7">
    <location>
        <begin position="91"/>
        <end position="142"/>
    </location>
</feature>
<evidence type="ECO:0000256" key="1">
    <source>
        <dbReference type="ARBA" id="ARBA00004613"/>
    </source>
</evidence>
<dbReference type="PANTHER" id="PTHR38340:SF1">
    <property type="entry name" value="S-LAYER PROTEIN"/>
    <property type="match status" value="1"/>
</dbReference>
<dbReference type="InterPro" id="IPR001343">
    <property type="entry name" value="Hemolysn_Ca-bd"/>
</dbReference>
<feature type="compositionally biased region" description="Basic and acidic residues" evidence="6">
    <location>
        <begin position="910"/>
        <end position="922"/>
    </location>
</feature>
<dbReference type="InterPro" id="IPR050557">
    <property type="entry name" value="RTX_toxin/Mannuronan_C5-epim"/>
</dbReference>
<dbReference type="PANTHER" id="PTHR38340">
    <property type="entry name" value="S-LAYER PROTEIN"/>
    <property type="match status" value="1"/>
</dbReference>
<feature type="domain" description="Calx-beta" evidence="7">
    <location>
        <begin position="233"/>
        <end position="290"/>
    </location>
</feature>
<evidence type="ECO:0000259" key="7">
    <source>
        <dbReference type="Pfam" id="PF03160"/>
    </source>
</evidence>
<dbReference type="InterPro" id="IPR011049">
    <property type="entry name" value="Serralysin-like_metalloprot_C"/>
</dbReference>
<feature type="region of interest" description="Disordered" evidence="6">
    <location>
        <begin position="906"/>
        <end position="931"/>
    </location>
</feature>
<evidence type="ECO:0000256" key="3">
    <source>
        <dbReference type="ARBA" id="ARBA00022729"/>
    </source>
</evidence>
<comment type="caution">
    <text evidence="8">The sequence shown here is derived from an EMBL/GenBank/DDBJ whole genome shotgun (WGS) entry which is preliminary data.</text>
</comment>
<gene>
    <name evidence="8" type="ORF">HLUCCA11_05190</name>
</gene>
<dbReference type="GO" id="GO:0004180">
    <property type="term" value="F:carboxypeptidase activity"/>
    <property type="evidence" value="ECO:0007669"/>
    <property type="project" value="UniProtKB-KW"/>
</dbReference>
<protein>
    <submittedName>
        <fullName evidence="8">D-alanyl-D-alanine carboxypeptidase</fullName>
    </submittedName>
</protein>
<evidence type="ECO:0000256" key="4">
    <source>
        <dbReference type="ARBA" id="ARBA00022737"/>
    </source>
</evidence>
<comment type="subcellular location">
    <subcellularLocation>
        <location evidence="1">Secreted</location>
    </subcellularLocation>
</comment>
<proteinExistence type="predicted"/>
<dbReference type="AlphaFoldDB" id="A0A0P8A0V9"/>
<dbReference type="EMBL" id="LJZR01000005">
    <property type="protein sequence ID" value="KPQ36560.1"/>
    <property type="molecule type" value="Genomic_DNA"/>
</dbReference>
<dbReference type="SUPFAM" id="SSF141072">
    <property type="entry name" value="CalX-like"/>
    <property type="match status" value="4"/>
</dbReference>
<feature type="domain" description="Calx-beta" evidence="7">
    <location>
        <begin position="819"/>
        <end position="857"/>
    </location>
</feature>
<organism evidence="8 9">
    <name type="scientific">Phormidesmis priestleyi Ana</name>
    <dbReference type="NCBI Taxonomy" id="1666911"/>
    <lineage>
        <taxon>Bacteria</taxon>
        <taxon>Bacillati</taxon>
        <taxon>Cyanobacteriota</taxon>
        <taxon>Cyanophyceae</taxon>
        <taxon>Leptolyngbyales</taxon>
        <taxon>Leptolyngbyaceae</taxon>
        <taxon>Phormidesmis</taxon>
    </lineage>
</organism>
<dbReference type="InterPro" id="IPR038081">
    <property type="entry name" value="CalX-like_sf"/>
</dbReference>
<dbReference type="Pfam" id="PF03160">
    <property type="entry name" value="Calx-beta"/>
    <property type="match status" value="4"/>
</dbReference>
<dbReference type="Proteomes" id="UP000050465">
    <property type="component" value="Unassembled WGS sequence"/>
</dbReference>
<evidence type="ECO:0000256" key="2">
    <source>
        <dbReference type="ARBA" id="ARBA00022525"/>
    </source>
</evidence>
<name>A0A0P8A0V9_9CYAN</name>
<keyword evidence="2" id="KW-0964">Secreted</keyword>
<keyword evidence="8" id="KW-0645">Protease</keyword>
<dbReference type="SUPFAM" id="SSF51120">
    <property type="entry name" value="beta-Roll"/>
    <property type="match status" value="2"/>
</dbReference>
<dbReference type="PRINTS" id="PR00313">
    <property type="entry name" value="CABNDNGRPT"/>
</dbReference>